<dbReference type="InterPro" id="IPR050833">
    <property type="entry name" value="Poly_Biosynth_Transport"/>
</dbReference>
<accession>A0A5P3G4R5</accession>
<keyword evidence="4" id="KW-0812">Transmembrane</keyword>
<reference evidence="7 8" key="1">
    <citation type="submission" date="2020-03" db="EMBL/GenBank/DDBJ databases">
        <title>Screen low temperature-resistant strains for efficient degradation of petroleum hydrocarbons under the low temperature.</title>
        <authorList>
            <person name="Wang Y."/>
            <person name="Chen J."/>
        </authorList>
    </citation>
    <scope>NUCLEOTIDE SEQUENCE [LARGE SCALE GENOMIC DNA]</scope>
    <source>
        <strain evidence="7 8">KB1</strain>
    </source>
</reference>
<gene>
    <name evidence="7" type="ORF">G9444_1450</name>
</gene>
<dbReference type="RefSeq" id="WP_030535934.1">
    <property type="nucleotide sequence ID" value="NZ_AP018733.1"/>
</dbReference>
<protein>
    <submittedName>
        <fullName evidence="7">Lipopolysaccharide biosynthesis protein</fullName>
    </submittedName>
</protein>
<evidence type="ECO:0000313" key="8">
    <source>
        <dbReference type="Proteomes" id="UP000502345"/>
    </source>
</evidence>
<sequence length="480" mass="51016">MGLGTTAARGSAITLGGQWVKFLIQFTSIAVLARVLSPDDFGKMAMVMAVVGAATVIGDFGLSLASVQASEISENQRSNLFWINTAIGLLLTLLVFAAAPLFDRFYDVDGLSDIVRAVSVIFVLNGLTVQLRADLTRNLKFVKLTVTEIAAQGIALAVTIPLALLHYGVWSLVAQQIIVSTVLLGSSALLLRWIPNRPTRNADMRSLLSFGTNTMLTQLVTYSSANADSVALGKLHGSTEVGVYDRAYQLFKIPIAQLATPMTRVALPVLSRITDPAVYMAYLVRAQTVLCYVMLGAFAYAAAVAYPLMDLVLGSGWDAAAPIFRILAVGGAFQALSYIYYWVFLSTGRVDVHLRYSLVGRGLMIVAVCVGAIFGSLGTAIGSSVGFVAVWLIYSFVAIPRIGIGTGPLVRSAVRPMMLFGAMFGVASLSLTLFQQVPSFVALALAGMVCVVFVGVVALTSKSVRSDLNALVDTCRKAVG</sequence>
<dbReference type="CDD" id="cd13127">
    <property type="entry name" value="MATE_tuaB_like"/>
    <property type="match status" value="1"/>
</dbReference>
<dbReference type="AlphaFoldDB" id="A0A5P3G4R5"/>
<evidence type="ECO:0000256" key="3">
    <source>
        <dbReference type="ARBA" id="ARBA00022475"/>
    </source>
</evidence>
<dbReference type="PANTHER" id="PTHR30250">
    <property type="entry name" value="PST FAMILY PREDICTED COLANIC ACID TRANSPORTER"/>
    <property type="match status" value="1"/>
</dbReference>
<evidence type="ECO:0000313" key="7">
    <source>
        <dbReference type="EMBL" id="QIP38694.1"/>
    </source>
</evidence>
<dbReference type="Pfam" id="PF13440">
    <property type="entry name" value="Polysacc_synt_3"/>
    <property type="match status" value="1"/>
</dbReference>
<evidence type="ECO:0000256" key="1">
    <source>
        <dbReference type="ARBA" id="ARBA00004651"/>
    </source>
</evidence>
<organism evidence="7 8">
    <name type="scientific">Rhodococcus erythropolis</name>
    <name type="common">Arthrobacter picolinophilus</name>
    <dbReference type="NCBI Taxonomy" id="1833"/>
    <lineage>
        <taxon>Bacteria</taxon>
        <taxon>Bacillati</taxon>
        <taxon>Actinomycetota</taxon>
        <taxon>Actinomycetes</taxon>
        <taxon>Mycobacteriales</taxon>
        <taxon>Nocardiaceae</taxon>
        <taxon>Rhodococcus</taxon>
        <taxon>Rhodococcus erythropolis group</taxon>
    </lineage>
</organism>
<evidence type="ECO:0000256" key="5">
    <source>
        <dbReference type="ARBA" id="ARBA00022989"/>
    </source>
</evidence>
<comment type="subcellular location">
    <subcellularLocation>
        <location evidence="1">Cell membrane</location>
        <topology evidence="1">Multi-pass membrane protein</topology>
    </subcellularLocation>
</comment>
<dbReference type="PANTHER" id="PTHR30250:SF10">
    <property type="entry name" value="LIPOPOLYSACCHARIDE BIOSYNTHESIS PROTEIN WZXC"/>
    <property type="match status" value="1"/>
</dbReference>
<evidence type="ECO:0000256" key="6">
    <source>
        <dbReference type="ARBA" id="ARBA00023136"/>
    </source>
</evidence>
<keyword evidence="3" id="KW-1003">Cell membrane</keyword>
<dbReference type="Proteomes" id="UP000502345">
    <property type="component" value="Chromosome"/>
</dbReference>
<name>A0A5P3G4R5_RHOER</name>
<evidence type="ECO:0000256" key="2">
    <source>
        <dbReference type="ARBA" id="ARBA00007430"/>
    </source>
</evidence>
<evidence type="ECO:0000256" key="4">
    <source>
        <dbReference type="ARBA" id="ARBA00022692"/>
    </source>
</evidence>
<proteinExistence type="inferred from homology"/>
<dbReference type="GO" id="GO:0005886">
    <property type="term" value="C:plasma membrane"/>
    <property type="evidence" value="ECO:0007669"/>
    <property type="project" value="UniProtKB-SubCell"/>
</dbReference>
<dbReference type="EMBL" id="CP050124">
    <property type="protein sequence ID" value="QIP38694.1"/>
    <property type="molecule type" value="Genomic_DNA"/>
</dbReference>
<keyword evidence="5" id="KW-1133">Transmembrane helix</keyword>
<comment type="similarity">
    <text evidence="2">Belongs to the polysaccharide synthase family.</text>
</comment>
<keyword evidence="6" id="KW-0472">Membrane</keyword>